<reference evidence="3" key="1">
    <citation type="journal article" date="2019" name="Int. J. Syst. Evol. Microbiol.">
        <title>The Global Catalogue of Microorganisms (GCM) 10K type strain sequencing project: providing services to taxonomists for standard genome sequencing and annotation.</title>
        <authorList>
            <consortium name="The Broad Institute Genomics Platform"/>
            <consortium name="The Broad Institute Genome Sequencing Center for Infectious Disease"/>
            <person name="Wu L."/>
            <person name="Ma J."/>
        </authorList>
    </citation>
    <scope>NUCLEOTIDE SEQUENCE [LARGE SCALE GENOMIC DNA]</scope>
    <source>
        <strain evidence="3">JCM 17688</strain>
    </source>
</reference>
<protein>
    <recommendedName>
        <fullName evidence="4">DUF3558 domain-containing protein</fullName>
    </recommendedName>
</protein>
<evidence type="ECO:0000313" key="3">
    <source>
        <dbReference type="Proteomes" id="UP001500635"/>
    </source>
</evidence>
<comment type="caution">
    <text evidence="2">The sequence shown here is derived from an EMBL/GenBank/DDBJ whole genome shotgun (WGS) entry which is preliminary data.</text>
</comment>
<organism evidence="2 3">
    <name type="scientific">Tsukamurella soli</name>
    <dbReference type="NCBI Taxonomy" id="644556"/>
    <lineage>
        <taxon>Bacteria</taxon>
        <taxon>Bacillati</taxon>
        <taxon>Actinomycetota</taxon>
        <taxon>Actinomycetes</taxon>
        <taxon>Mycobacteriales</taxon>
        <taxon>Tsukamurellaceae</taxon>
        <taxon>Tsukamurella</taxon>
    </lineage>
</organism>
<keyword evidence="1" id="KW-0732">Signal</keyword>
<gene>
    <name evidence="2" type="ORF">GCM10023147_14660</name>
</gene>
<accession>A0ABP8JDB4</accession>
<keyword evidence="3" id="KW-1185">Reference proteome</keyword>
<dbReference type="Gene3D" id="3.30.10.20">
    <property type="match status" value="1"/>
</dbReference>
<feature type="signal peptide" evidence="1">
    <location>
        <begin position="1"/>
        <end position="21"/>
    </location>
</feature>
<name>A0ABP8JDB4_9ACTN</name>
<evidence type="ECO:0008006" key="4">
    <source>
        <dbReference type="Google" id="ProtNLM"/>
    </source>
</evidence>
<evidence type="ECO:0000256" key="1">
    <source>
        <dbReference type="SAM" id="SignalP"/>
    </source>
</evidence>
<proteinExistence type="predicted"/>
<dbReference type="Proteomes" id="UP001500635">
    <property type="component" value="Unassembled WGS sequence"/>
</dbReference>
<sequence>MHTRLAAVVVGIASLALPLAACGSGGTTAPTSSVAAPSAVSPSQAEDAACNGMSWPHPVPPVVGMILRQAEDRLGCFDFAHAIGPDDTDELTGTPTGDFRITSVTPSAGTAVSRTEPISVHVTPVDPAEPAALEPCSWLTSDQAAKALGSGGVTTAPAGDERGSVSPSCGYKAGSRLLTVVLDLPGAYPVSAASSFALERTPEGGAQVTSVSGVGSQAACVVDAQSTTLFVLLPRERILSVVGWDGAGCDTLTDVARTAASRVG</sequence>
<evidence type="ECO:0000313" key="2">
    <source>
        <dbReference type="EMBL" id="GAA4388762.1"/>
    </source>
</evidence>
<feature type="chain" id="PRO_5045982269" description="DUF3558 domain-containing protein" evidence="1">
    <location>
        <begin position="22"/>
        <end position="264"/>
    </location>
</feature>
<dbReference type="EMBL" id="BAABFR010000016">
    <property type="protein sequence ID" value="GAA4388762.1"/>
    <property type="molecule type" value="Genomic_DNA"/>
</dbReference>